<dbReference type="GO" id="GO:0003700">
    <property type="term" value="F:DNA-binding transcription factor activity"/>
    <property type="evidence" value="ECO:0007669"/>
    <property type="project" value="InterPro"/>
</dbReference>
<evidence type="ECO:0000256" key="3">
    <source>
        <dbReference type="ARBA" id="ARBA00023125"/>
    </source>
</evidence>
<dbReference type="InterPro" id="IPR005119">
    <property type="entry name" value="LysR_subst-bd"/>
</dbReference>
<evidence type="ECO:0000259" key="5">
    <source>
        <dbReference type="PROSITE" id="PS50931"/>
    </source>
</evidence>
<protein>
    <submittedName>
        <fullName evidence="6">LysR family transcriptional regulator</fullName>
    </submittedName>
</protein>
<dbReference type="InterPro" id="IPR036388">
    <property type="entry name" value="WH-like_DNA-bd_sf"/>
</dbReference>
<evidence type="ECO:0000313" key="6">
    <source>
        <dbReference type="EMBL" id="MEF7617158.1"/>
    </source>
</evidence>
<dbReference type="InterPro" id="IPR058163">
    <property type="entry name" value="LysR-type_TF_proteobact-type"/>
</dbReference>
<dbReference type="FunFam" id="1.10.10.10:FF:000001">
    <property type="entry name" value="LysR family transcriptional regulator"/>
    <property type="match status" value="1"/>
</dbReference>
<keyword evidence="3" id="KW-0238">DNA-binding</keyword>
<keyword evidence="4" id="KW-0804">Transcription</keyword>
<dbReference type="GO" id="GO:0006351">
    <property type="term" value="P:DNA-templated transcription"/>
    <property type="evidence" value="ECO:0007669"/>
    <property type="project" value="TreeGrafter"/>
</dbReference>
<organism evidence="6 7">
    <name type="scientific">Aquincola agrisoli</name>
    <dbReference type="NCBI Taxonomy" id="3119538"/>
    <lineage>
        <taxon>Bacteria</taxon>
        <taxon>Pseudomonadati</taxon>
        <taxon>Pseudomonadota</taxon>
        <taxon>Betaproteobacteria</taxon>
        <taxon>Burkholderiales</taxon>
        <taxon>Sphaerotilaceae</taxon>
        <taxon>Aquincola</taxon>
    </lineage>
</organism>
<dbReference type="Gene3D" id="3.40.190.290">
    <property type="match status" value="1"/>
</dbReference>
<evidence type="ECO:0000256" key="1">
    <source>
        <dbReference type="ARBA" id="ARBA00009437"/>
    </source>
</evidence>
<reference evidence="6 7" key="1">
    <citation type="submission" date="2024-02" db="EMBL/GenBank/DDBJ databases">
        <title>Genome sequence of Aquincola sp. MAHUQ-54.</title>
        <authorList>
            <person name="Huq M.A."/>
        </authorList>
    </citation>
    <scope>NUCLEOTIDE SEQUENCE [LARGE SCALE GENOMIC DNA]</scope>
    <source>
        <strain evidence="6 7">MAHUQ-54</strain>
    </source>
</reference>
<accession>A0AAW9QB54</accession>
<dbReference type="CDD" id="cd08474">
    <property type="entry name" value="PBP2_CrgA_like_5"/>
    <property type="match status" value="1"/>
</dbReference>
<feature type="domain" description="HTH lysR-type" evidence="5">
    <location>
        <begin position="1"/>
        <end position="61"/>
    </location>
</feature>
<dbReference type="Proteomes" id="UP001336250">
    <property type="component" value="Unassembled WGS sequence"/>
</dbReference>
<dbReference type="Pfam" id="PF03466">
    <property type="entry name" value="LysR_substrate"/>
    <property type="match status" value="1"/>
</dbReference>
<dbReference type="PANTHER" id="PTHR30537:SF1">
    <property type="entry name" value="HTH-TYPE TRANSCRIPTIONAL REGULATOR PGRR"/>
    <property type="match status" value="1"/>
</dbReference>
<dbReference type="EMBL" id="JAZIBG010000054">
    <property type="protein sequence ID" value="MEF7617158.1"/>
    <property type="molecule type" value="Genomic_DNA"/>
</dbReference>
<name>A0AAW9QB54_9BURK</name>
<evidence type="ECO:0000313" key="7">
    <source>
        <dbReference type="Proteomes" id="UP001336250"/>
    </source>
</evidence>
<dbReference type="PRINTS" id="PR00039">
    <property type="entry name" value="HTHLYSR"/>
</dbReference>
<gene>
    <name evidence="6" type="ORF">V4F39_24810</name>
</gene>
<dbReference type="Pfam" id="PF00126">
    <property type="entry name" value="HTH_1"/>
    <property type="match status" value="1"/>
</dbReference>
<comment type="caution">
    <text evidence="6">The sequence shown here is derived from an EMBL/GenBank/DDBJ whole genome shotgun (WGS) entry which is preliminary data.</text>
</comment>
<evidence type="ECO:0000256" key="2">
    <source>
        <dbReference type="ARBA" id="ARBA00023015"/>
    </source>
</evidence>
<dbReference type="InterPro" id="IPR000847">
    <property type="entry name" value="LysR_HTH_N"/>
</dbReference>
<dbReference type="AlphaFoldDB" id="A0AAW9QB54"/>
<dbReference type="GO" id="GO:0043565">
    <property type="term" value="F:sequence-specific DNA binding"/>
    <property type="evidence" value="ECO:0007669"/>
    <property type="project" value="TreeGrafter"/>
</dbReference>
<dbReference type="SUPFAM" id="SSF53850">
    <property type="entry name" value="Periplasmic binding protein-like II"/>
    <property type="match status" value="1"/>
</dbReference>
<keyword evidence="7" id="KW-1185">Reference proteome</keyword>
<evidence type="ECO:0000256" key="4">
    <source>
        <dbReference type="ARBA" id="ARBA00023163"/>
    </source>
</evidence>
<dbReference type="PANTHER" id="PTHR30537">
    <property type="entry name" value="HTH-TYPE TRANSCRIPTIONAL REGULATOR"/>
    <property type="match status" value="1"/>
</dbReference>
<proteinExistence type="inferred from homology"/>
<dbReference type="Gene3D" id="1.10.10.10">
    <property type="entry name" value="Winged helix-like DNA-binding domain superfamily/Winged helix DNA-binding domain"/>
    <property type="match status" value="1"/>
</dbReference>
<dbReference type="SUPFAM" id="SSF46785">
    <property type="entry name" value="Winged helix' DNA-binding domain"/>
    <property type="match status" value="1"/>
</dbReference>
<dbReference type="RefSeq" id="WP_332292846.1">
    <property type="nucleotide sequence ID" value="NZ_JAZIBG010000054.1"/>
</dbReference>
<dbReference type="InterPro" id="IPR036390">
    <property type="entry name" value="WH_DNA-bd_sf"/>
</dbReference>
<keyword evidence="2" id="KW-0805">Transcription regulation</keyword>
<sequence length="299" mass="32922">MDSDILASMTAFARVAEQRSITGAAHALGVSPAAVSQTIRKLEARLGVRLFERTTRSVNLSEAGRAYWDRVAPLLAGLAEATEDLQVRASAPGGVLRITVSQAAGTLYIEPLLGDFARTHPHITLELAYQDQLVDIVQEGFDAGIRLGESLQRDMIAVPLTREFRLRTYASPGYLAARGVPQQPQDLLQHNCINFRMPTTGALYRWEFQERRRIVALAVGGTLVVNHWGAMLEAAAQGVGVCHAIPASAEPLVRAGRLVEVLARYSPAFPGLYFYHPRREQMPVKTRLFIDFLKARLPL</sequence>
<comment type="similarity">
    <text evidence="1">Belongs to the LysR transcriptional regulatory family.</text>
</comment>
<dbReference type="PROSITE" id="PS50931">
    <property type="entry name" value="HTH_LYSR"/>
    <property type="match status" value="1"/>
</dbReference>